<accession>A0A399CUL2</accession>
<gene>
    <name evidence="8" type="ORF">D1164_22935</name>
</gene>
<dbReference type="InterPro" id="IPR012944">
    <property type="entry name" value="SusD_RagB_dom"/>
</dbReference>
<name>A0A399CUL2_9BACT</name>
<sequence>MKKIYRHLFDRKNLILISVLFISSMFILVSCDKNFLDITPKDSFTEAAVFEDPALLEAFVNYTYRLTPHGYQEMGGLLPLATLVDEAHSKGNVATLGPILAGNIRPDNMHALDVWTGAGQSLSSRNYRSYWTPIKQCNEFMSKVADSKLDQELLTRYTGEIKMLRAYSYFQLINHFGGVPLFTKPFTLDDWQVPRNSYDEVMEFVLDELDDAIDMLPLSYDGKNLYRLTKGAAMALKARALLYYASPLNNPSNDQSRWQAAADAAKAVIDLDLYELYPDYEGIFLEKTGYHPEIIWARQFIHIIEPQVYLERRLFPNGWLGHGHAPPIHNLVDDYEMTNGKKINDPDSGYDPQNPYVDRDPRFYATILFDGAPFKDRTLETFTPGGLDSFESPISSWNASETGYNMRKFIDEDVDDIGSGNTNAPWIYIRYAEVLLNYAEAMYNTGDEDVCREYINKIRNRPGVEMPPVTESGEALWDRLVNERRIELVFEEHRFFDVRRWKIAKEVLSIDHTRMSINKDTETGEKTYTVLQHVPCNFEEHHYRSPIPLEEIEKNPLLEQNPGYN</sequence>
<dbReference type="AlphaFoldDB" id="A0A399CUL2"/>
<comment type="subcellular location">
    <subcellularLocation>
        <location evidence="1">Cell outer membrane</location>
    </subcellularLocation>
</comment>
<evidence type="ECO:0000256" key="1">
    <source>
        <dbReference type="ARBA" id="ARBA00004442"/>
    </source>
</evidence>
<comment type="caution">
    <text evidence="8">The sequence shown here is derived from an EMBL/GenBank/DDBJ whole genome shotgun (WGS) entry which is preliminary data.</text>
</comment>
<evidence type="ECO:0000256" key="3">
    <source>
        <dbReference type="ARBA" id="ARBA00022729"/>
    </source>
</evidence>
<protein>
    <submittedName>
        <fullName evidence="8">RagB/SusD family nutrient uptake outer membrane protein</fullName>
    </submittedName>
</protein>
<dbReference type="Gene3D" id="1.25.40.390">
    <property type="match status" value="1"/>
</dbReference>
<dbReference type="CDD" id="cd08977">
    <property type="entry name" value="SusD"/>
    <property type="match status" value="1"/>
</dbReference>
<feature type="domain" description="RagB/SusD" evidence="6">
    <location>
        <begin position="325"/>
        <end position="564"/>
    </location>
</feature>
<dbReference type="InterPro" id="IPR033985">
    <property type="entry name" value="SusD-like_N"/>
</dbReference>
<proteinExistence type="inferred from homology"/>
<dbReference type="OrthoDB" id="691231at2"/>
<keyword evidence="3" id="KW-0732">Signal</keyword>
<comment type="similarity">
    <text evidence="2">Belongs to the SusD family.</text>
</comment>
<evidence type="ECO:0000259" key="6">
    <source>
        <dbReference type="Pfam" id="PF07980"/>
    </source>
</evidence>
<dbReference type="Pfam" id="PF07980">
    <property type="entry name" value="SusD_RagB"/>
    <property type="match status" value="1"/>
</dbReference>
<evidence type="ECO:0000256" key="5">
    <source>
        <dbReference type="ARBA" id="ARBA00023237"/>
    </source>
</evidence>
<evidence type="ECO:0000256" key="2">
    <source>
        <dbReference type="ARBA" id="ARBA00006275"/>
    </source>
</evidence>
<dbReference type="GO" id="GO:0009279">
    <property type="term" value="C:cell outer membrane"/>
    <property type="evidence" value="ECO:0007669"/>
    <property type="project" value="UniProtKB-SubCell"/>
</dbReference>
<keyword evidence="4" id="KW-0472">Membrane</keyword>
<evidence type="ECO:0000313" key="8">
    <source>
        <dbReference type="EMBL" id="RIH62818.1"/>
    </source>
</evidence>
<evidence type="ECO:0000259" key="7">
    <source>
        <dbReference type="Pfam" id="PF14322"/>
    </source>
</evidence>
<dbReference type="InterPro" id="IPR011990">
    <property type="entry name" value="TPR-like_helical_dom_sf"/>
</dbReference>
<keyword evidence="9" id="KW-1185">Reference proteome</keyword>
<feature type="domain" description="SusD-like N-terminal" evidence="7">
    <location>
        <begin position="123"/>
        <end position="241"/>
    </location>
</feature>
<reference evidence="8 9" key="1">
    <citation type="journal article" date="2015" name="Int. J. Syst. Evol. Microbiol.">
        <title>Mariniphaga sediminis sp. nov., isolated from coastal sediment.</title>
        <authorList>
            <person name="Wang F.Q."/>
            <person name="Shen Q.Y."/>
            <person name="Chen G.J."/>
            <person name="Du Z.J."/>
        </authorList>
    </citation>
    <scope>NUCLEOTIDE SEQUENCE [LARGE SCALE GENOMIC DNA]</scope>
    <source>
        <strain evidence="8 9">SY21</strain>
    </source>
</reference>
<dbReference type="Proteomes" id="UP000266441">
    <property type="component" value="Unassembled WGS sequence"/>
</dbReference>
<dbReference type="EMBL" id="QWET01000035">
    <property type="protein sequence ID" value="RIH62818.1"/>
    <property type="molecule type" value="Genomic_DNA"/>
</dbReference>
<dbReference type="PROSITE" id="PS51257">
    <property type="entry name" value="PROKAR_LIPOPROTEIN"/>
    <property type="match status" value="1"/>
</dbReference>
<organism evidence="8 9">
    <name type="scientific">Mariniphaga sediminis</name>
    <dbReference type="NCBI Taxonomy" id="1628158"/>
    <lineage>
        <taxon>Bacteria</taxon>
        <taxon>Pseudomonadati</taxon>
        <taxon>Bacteroidota</taxon>
        <taxon>Bacteroidia</taxon>
        <taxon>Marinilabiliales</taxon>
        <taxon>Prolixibacteraceae</taxon>
        <taxon>Mariniphaga</taxon>
    </lineage>
</organism>
<evidence type="ECO:0000256" key="4">
    <source>
        <dbReference type="ARBA" id="ARBA00023136"/>
    </source>
</evidence>
<dbReference type="Pfam" id="PF14322">
    <property type="entry name" value="SusD-like_3"/>
    <property type="match status" value="1"/>
</dbReference>
<evidence type="ECO:0000313" key="9">
    <source>
        <dbReference type="Proteomes" id="UP000266441"/>
    </source>
</evidence>
<dbReference type="SUPFAM" id="SSF48452">
    <property type="entry name" value="TPR-like"/>
    <property type="match status" value="1"/>
</dbReference>
<keyword evidence="5" id="KW-0998">Cell outer membrane</keyword>
<dbReference type="RefSeq" id="WP_119352246.1">
    <property type="nucleotide sequence ID" value="NZ_QWET01000035.1"/>
</dbReference>